<dbReference type="GO" id="GO:0000234">
    <property type="term" value="F:phosphoethanolamine N-methyltransferase activity"/>
    <property type="evidence" value="ECO:0007669"/>
    <property type="project" value="UniProtKB-EC"/>
</dbReference>
<dbReference type="Proteomes" id="UP000567179">
    <property type="component" value="Unassembled WGS sequence"/>
</dbReference>
<evidence type="ECO:0000256" key="4">
    <source>
        <dbReference type="ARBA" id="ARBA00022679"/>
    </source>
</evidence>
<keyword evidence="8" id="KW-1133">Transmembrane helix</keyword>
<comment type="caution">
    <text evidence="9">The sequence shown here is derived from an EMBL/GenBank/DDBJ whole genome shotgun (WGS) entry which is preliminary data.</text>
</comment>
<dbReference type="PANTHER" id="PTHR44307:SF2">
    <property type="entry name" value="PHOSPHOETHANOLAMINE METHYLTRANSFERASE ISOFORM X1"/>
    <property type="match status" value="1"/>
</dbReference>
<feature type="transmembrane region" description="Helical" evidence="8">
    <location>
        <begin position="6"/>
        <end position="25"/>
    </location>
</feature>
<comment type="catalytic activity">
    <reaction evidence="7">
        <text>N-methylethanolamine phosphate + S-adenosyl-L-methionine = N,N-dimethylethanolamine phosphate + S-adenosyl-L-homocysteine + H(+)</text>
        <dbReference type="Rhea" id="RHEA:25321"/>
        <dbReference type="ChEBI" id="CHEBI:15378"/>
        <dbReference type="ChEBI" id="CHEBI:57781"/>
        <dbReference type="ChEBI" id="CHEBI:57856"/>
        <dbReference type="ChEBI" id="CHEBI:58641"/>
        <dbReference type="ChEBI" id="CHEBI:59789"/>
        <dbReference type="EC" id="2.1.1.103"/>
    </reaction>
    <physiologicalReaction direction="left-to-right" evidence="7">
        <dbReference type="Rhea" id="RHEA:25322"/>
    </physiologicalReaction>
</comment>
<evidence type="ECO:0000256" key="7">
    <source>
        <dbReference type="ARBA" id="ARBA00047841"/>
    </source>
</evidence>
<evidence type="ECO:0000256" key="6">
    <source>
        <dbReference type="ARBA" id="ARBA00047619"/>
    </source>
</evidence>
<comment type="pathway">
    <text evidence="2">Lipid metabolism.</text>
</comment>
<evidence type="ECO:0000256" key="1">
    <source>
        <dbReference type="ARBA" id="ARBA00004969"/>
    </source>
</evidence>
<dbReference type="PANTHER" id="PTHR44307">
    <property type="entry name" value="PHOSPHOETHANOLAMINE METHYLTRANSFERASE"/>
    <property type="match status" value="1"/>
</dbReference>
<reference evidence="9 10" key="1">
    <citation type="journal article" date="2020" name="ISME J.">
        <title>Uncovering the hidden diversity of litter-decomposition mechanisms in mushroom-forming fungi.</title>
        <authorList>
            <person name="Floudas D."/>
            <person name="Bentzer J."/>
            <person name="Ahren D."/>
            <person name="Johansson T."/>
            <person name="Persson P."/>
            <person name="Tunlid A."/>
        </authorList>
    </citation>
    <scope>NUCLEOTIDE SEQUENCE [LARGE SCALE GENOMIC DNA]</scope>
    <source>
        <strain evidence="9 10">CBS 101986</strain>
    </source>
</reference>
<dbReference type="CDD" id="cd02440">
    <property type="entry name" value="AdoMet_MTases"/>
    <property type="match status" value="1"/>
</dbReference>
<keyword evidence="4" id="KW-0808">Transferase</keyword>
<name>A0A8H5AWH0_9AGAR</name>
<accession>A0A8H5AWH0</accession>
<proteinExistence type="predicted"/>
<dbReference type="SUPFAM" id="SSF53335">
    <property type="entry name" value="S-adenosyl-L-methionine-dependent methyltransferases"/>
    <property type="match status" value="1"/>
</dbReference>
<evidence type="ECO:0000256" key="3">
    <source>
        <dbReference type="ARBA" id="ARBA00022603"/>
    </source>
</evidence>
<dbReference type="OrthoDB" id="61390at2759"/>
<evidence type="ECO:0000256" key="5">
    <source>
        <dbReference type="ARBA" id="ARBA00035674"/>
    </source>
</evidence>
<keyword evidence="8" id="KW-0472">Membrane</keyword>
<dbReference type="EMBL" id="JAACJJ010000056">
    <property type="protein sequence ID" value="KAF5311828.1"/>
    <property type="molecule type" value="Genomic_DNA"/>
</dbReference>
<keyword evidence="3" id="KW-0489">Methyltransferase</keyword>
<comment type="catalytic activity">
    <reaction evidence="6">
        <text>N,N-dimethylethanolamine phosphate + S-adenosyl-L-methionine = phosphocholine + S-adenosyl-L-homocysteine + H(+)</text>
        <dbReference type="Rhea" id="RHEA:25325"/>
        <dbReference type="ChEBI" id="CHEBI:15378"/>
        <dbReference type="ChEBI" id="CHEBI:57856"/>
        <dbReference type="ChEBI" id="CHEBI:58641"/>
        <dbReference type="ChEBI" id="CHEBI:59789"/>
        <dbReference type="ChEBI" id="CHEBI:295975"/>
        <dbReference type="EC" id="2.1.1.103"/>
    </reaction>
    <physiologicalReaction direction="left-to-right" evidence="6">
        <dbReference type="Rhea" id="RHEA:25326"/>
    </physiologicalReaction>
</comment>
<sequence>MSLELSPTASVVGLATLVVALYWYFVSRQRSMGMKDPYGLFHLTLNRISGDDVAKPPKTEWLNMGYWKDTVVFPEAAKALAMKLVAAGNLKKGGRVLDVGHGTGESLIMLLSEQNIPRSATLTGITSILEHSRRSLQRVKDLQSAVPESQATKVDLHHGDAVYRDDKDGPGCEHPFSEGNEPFDSILVLDCAYHFNTRHLFLKQARAHLSTGGTIALADICFSSSSLQSVYTRILTKVLRVMPQANIISDSEYISQMQDLGYHDVSLENVTADVFPGFVKFLKSRGGGWYVFGCIMDCYARAGAQFVIISGRKK</sequence>
<gene>
    <name evidence="9" type="ORF">D9619_003207</name>
</gene>
<evidence type="ECO:0000256" key="8">
    <source>
        <dbReference type="SAM" id="Phobius"/>
    </source>
</evidence>
<dbReference type="InterPro" id="IPR029063">
    <property type="entry name" value="SAM-dependent_MTases_sf"/>
</dbReference>
<evidence type="ECO:0000256" key="2">
    <source>
        <dbReference type="ARBA" id="ARBA00005189"/>
    </source>
</evidence>
<organism evidence="9 10">
    <name type="scientific">Psilocybe cf. subviscida</name>
    <dbReference type="NCBI Taxonomy" id="2480587"/>
    <lineage>
        <taxon>Eukaryota</taxon>
        <taxon>Fungi</taxon>
        <taxon>Dikarya</taxon>
        <taxon>Basidiomycota</taxon>
        <taxon>Agaricomycotina</taxon>
        <taxon>Agaricomycetes</taxon>
        <taxon>Agaricomycetidae</taxon>
        <taxon>Agaricales</taxon>
        <taxon>Agaricineae</taxon>
        <taxon>Strophariaceae</taxon>
        <taxon>Psilocybe</taxon>
    </lineage>
</organism>
<keyword evidence="8" id="KW-0812">Transmembrane</keyword>
<evidence type="ECO:0000313" key="10">
    <source>
        <dbReference type="Proteomes" id="UP000567179"/>
    </source>
</evidence>
<dbReference type="EC" id="2.1.1.103" evidence="5"/>
<dbReference type="Gene3D" id="3.40.50.150">
    <property type="entry name" value="Vaccinia Virus protein VP39"/>
    <property type="match status" value="1"/>
</dbReference>
<evidence type="ECO:0000313" key="9">
    <source>
        <dbReference type="EMBL" id="KAF5311828.1"/>
    </source>
</evidence>
<comment type="pathway">
    <text evidence="1">Phospholipid metabolism; phosphatidylcholine biosynthesis.</text>
</comment>
<dbReference type="Pfam" id="PF13489">
    <property type="entry name" value="Methyltransf_23"/>
    <property type="match status" value="1"/>
</dbReference>
<keyword evidence="10" id="KW-1185">Reference proteome</keyword>
<protein>
    <recommendedName>
        <fullName evidence="5">phosphoethanolamine N-methyltransferase</fullName>
        <ecNumber evidence="5">2.1.1.103</ecNumber>
    </recommendedName>
</protein>
<dbReference type="AlphaFoldDB" id="A0A8H5AWH0"/>
<dbReference type="GO" id="GO:0032259">
    <property type="term" value="P:methylation"/>
    <property type="evidence" value="ECO:0007669"/>
    <property type="project" value="UniProtKB-KW"/>
</dbReference>